<proteinExistence type="predicted"/>
<keyword evidence="2" id="KW-0472">Membrane</keyword>
<dbReference type="EMBL" id="FNHH01000005">
    <property type="protein sequence ID" value="SDM07257.1"/>
    <property type="molecule type" value="Genomic_DNA"/>
</dbReference>
<dbReference type="Proteomes" id="UP000199226">
    <property type="component" value="Unassembled WGS sequence"/>
</dbReference>
<feature type="transmembrane region" description="Helical" evidence="2">
    <location>
        <begin position="21"/>
        <end position="41"/>
    </location>
</feature>
<accession>A0A1G9Q9U7</accession>
<keyword evidence="4" id="KW-1185">Reference proteome</keyword>
<gene>
    <name evidence="3" type="ORF">SAMN05421813_105162</name>
</gene>
<keyword evidence="2" id="KW-1133">Transmembrane helix</keyword>
<evidence type="ECO:0000256" key="1">
    <source>
        <dbReference type="SAM" id="MobiDB-lite"/>
    </source>
</evidence>
<evidence type="ECO:0000313" key="4">
    <source>
        <dbReference type="Proteomes" id="UP000199226"/>
    </source>
</evidence>
<protein>
    <submittedName>
        <fullName evidence="3">Uncharacterized protein</fullName>
    </submittedName>
</protein>
<keyword evidence="2" id="KW-0812">Transmembrane</keyword>
<reference evidence="4" key="1">
    <citation type="submission" date="2016-10" db="EMBL/GenBank/DDBJ databases">
        <authorList>
            <person name="Varghese N."/>
            <person name="Submissions S."/>
        </authorList>
    </citation>
    <scope>NUCLEOTIDE SEQUENCE [LARGE SCALE GENOMIC DNA]</scope>
    <source>
        <strain evidence="4">DSM 24536</strain>
    </source>
</reference>
<feature type="compositionally biased region" description="Basic and acidic residues" evidence="1">
    <location>
        <begin position="71"/>
        <end position="103"/>
    </location>
</feature>
<sequence>MIVCLKRGKLSLFLHKMKLISVCRTIFLFAILGILPAMLYAGDKEIYDKPLIKISLEEISSVFMDSIPVRRGGDKKEQDRPVGDIRQGENRPGENRPDDIRRVQEINGENQRIRQKSGIKQVPRSIPKLKPQAVTDRIPIRRPPMRIPKKGFGGIHF</sequence>
<evidence type="ECO:0000256" key="2">
    <source>
        <dbReference type="SAM" id="Phobius"/>
    </source>
</evidence>
<feature type="region of interest" description="Disordered" evidence="1">
    <location>
        <begin position="69"/>
        <end position="103"/>
    </location>
</feature>
<evidence type="ECO:0000313" key="3">
    <source>
        <dbReference type="EMBL" id="SDM07257.1"/>
    </source>
</evidence>
<dbReference type="STRING" id="990371.SAMN05421813_105162"/>
<dbReference type="AlphaFoldDB" id="A0A1G9Q9U7"/>
<name>A0A1G9Q9U7_9SPHI</name>
<organism evidence="3 4">
    <name type="scientific">Daejeonella rubra</name>
    <dbReference type="NCBI Taxonomy" id="990371"/>
    <lineage>
        <taxon>Bacteria</taxon>
        <taxon>Pseudomonadati</taxon>
        <taxon>Bacteroidota</taxon>
        <taxon>Sphingobacteriia</taxon>
        <taxon>Sphingobacteriales</taxon>
        <taxon>Sphingobacteriaceae</taxon>
        <taxon>Daejeonella</taxon>
    </lineage>
</organism>